<dbReference type="CDD" id="cd17321">
    <property type="entry name" value="MFS_MMR_MDR_like"/>
    <property type="match status" value="1"/>
</dbReference>
<proteinExistence type="predicted"/>
<dbReference type="PANTHER" id="PTHR42718">
    <property type="entry name" value="MAJOR FACILITATOR SUPERFAMILY MULTIDRUG TRANSPORTER MFSC"/>
    <property type="match status" value="1"/>
</dbReference>
<feature type="domain" description="Major facilitator superfamily (MFS) profile" evidence="8">
    <location>
        <begin position="9"/>
        <end position="464"/>
    </location>
</feature>
<name>A0ABN2HV83_9ACTN</name>
<feature type="transmembrane region" description="Helical" evidence="7">
    <location>
        <begin position="360"/>
        <end position="384"/>
    </location>
</feature>
<feature type="transmembrane region" description="Helical" evidence="7">
    <location>
        <begin position="137"/>
        <end position="156"/>
    </location>
</feature>
<evidence type="ECO:0000256" key="1">
    <source>
        <dbReference type="ARBA" id="ARBA00004651"/>
    </source>
</evidence>
<feature type="transmembrane region" description="Helical" evidence="7">
    <location>
        <begin position="75"/>
        <end position="94"/>
    </location>
</feature>
<feature type="transmembrane region" description="Helical" evidence="7">
    <location>
        <begin position="7"/>
        <end position="31"/>
    </location>
</feature>
<feature type="transmembrane region" description="Helical" evidence="7">
    <location>
        <begin position="196"/>
        <end position="216"/>
    </location>
</feature>
<evidence type="ECO:0000256" key="7">
    <source>
        <dbReference type="SAM" id="Phobius"/>
    </source>
</evidence>
<feature type="transmembrane region" description="Helical" evidence="7">
    <location>
        <begin position="300"/>
        <end position="319"/>
    </location>
</feature>
<keyword evidence="6 7" id="KW-0472">Membrane</keyword>
<keyword evidence="10" id="KW-1185">Reference proteome</keyword>
<dbReference type="InterPro" id="IPR036259">
    <property type="entry name" value="MFS_trans_sf"/>
</dbReference>
<dbReference type="Gene3D" id="1.20.1720.10">
    <property type="entry name" value="Multidrug resistance protein D"/>
    <property type="match status" value="1"/>
</dbReference>
<dbReference type="InterPro" id="IPR020846">
    <property type="entry name" value="MFS_dom"/>
</dbReference>
<keyword evidence="4 7" id="KW-0812">Transmembrane</keyword>
<protein>
    <submittedName>
        <fullName evidence="9">MFS transporter</fullName>
    </submittedName>
</protein>
<dbReference type="PROSITE" id="PS50850">
    <property type="entry name" value="MFS"/>
    <property type="match status" value="1"/>
</dbReference>
<comment type="subcellular location">
    <subcellularLocation>
        <location evidence="1">Cell membrane</location>
        <topology evidence="1">Multi-pass membrane protein</topology>
    </subcellularLocation>
</comment>
<dbReference type="EMBL" id="BAAANY010000020">
    <property type="protein sequence ID" value="GAA1694098.1"/>
    <property type="molecule type" value="Genomic_DNA"/>
</dbReference>
<feature type="transmembrane region" description="Helical" evidence="7">
    <location>
        <begin position="100"/>
        <end position="125"/>
    </location>
</feature>
<evidence type="ECO:0000313" key="10">
    <source>
        <dbReference type="Proteomes" id="UP001500618"/>
    </source>
</evidence>
<feature type="transmembrane region" description="Helical" evidence="7">
    <location>
        <begin position="43"/>
        <end position="63"/>
    </location>
</feature>
<accession>A0ABN2HV83</accession>
<feature type="transmembrane region" description="Helical" evidence="7">
    <location>
        <begin position="222"/>
        <end position="244"/>
    </location>
</feature>
<feature type="transmembrane region" description="Helical" evidence="7">
    <location>
        <begin position="162"/>
        <end position="184"/>
    </location>
</feature>
<keyword evidence="5 7" id="KW-1133">Transmembrane helix</keyword>
<comment type="caution">
    <text evidence="9">The sequence shown here is derived from an EMBL/GenBank/DDBJ whole genome shotgun (WGS) entry which is preliminary data.</text>
</comment>
<evidence type="ECO:0000256" key="2">
    <source>
        <dbReference type="ARBA" id="ARBA00022448"/>
    </source>
</evidence>
<keyword evidence="3" id="KW-1003">Cell membrane</keyword>
<evidence type="ECO:0000256" key="4">
    <source>
        <dbReference type="ARBA" id="ARBA00022692"/>
    </source>
</evidence>
<feature type="transmembrane region" description="Helical" evidence="7">
    <location>
        <begin position="265"/>
        <end position="288"/>
    </location>
</feature>
<evidence type="ECO:0000259" key="8">
    <source>
        <dbReference type="PROSITE" id="PS50850"/>
    </source>
</evidence>
<evidence type="ECO:0000313" key="9">
    <source>
        <dbReference type="EMBL" id="GAA1694098.1"/>
    </source>
</evidence>
<evidence type="ECO:0000256" key="5">
    <source>
        <dbReference type="ARBA" id="ARBA00022989"/>
    </source>
</evidence>
<feature type="transmembrane region" description="Helical" evidence="7">
    <location>
        <begin position="396"/>
        <end position="418"/>
    </location>
</feature>
<reference evidence="9 10" key="1">
    <citation type="journal article" date="2019" name="Int. J. Syst. Evol. Microbiol.">
        <title>The Global Catalogue of Microorganisms (GCM) 10K type strain sequencing project: providing services to taxonomists for standard genome sequencing and annotation.</title>
        <authorList>
            <consortium name="The Broad Institute Genomics Platform"/>
            <consortium name="The Broad Institute Genome Sequencing Center for Infectious Disease"/>
            <person name="Wu L."/>
            <person name="Ma J."/>
        </authorList>
    </citation>
    <scope>NUCLEOTIDE SEQUENCE [LARGE SCALE GENOMIC DNA]</scope>
    <source>
        <strain evidence="9 10">JCM 14718</strain>
    </source>
</reference>
<dbReference type="Pfam" id="PF07690">
    <property type="entry name" value="MFS_1"/>
    <property type="match status" value="1"/>
</dbReference>
<organism evidence="9 10">
    <name type="scientific">Fodinicola feengrottensis</name>
    <dbReference type="NCBI Taxonomy" id="435914"/>
    <lineage>
        <taxon>Bacteria</taxon>
        <taxon>Bacillati</taxon>
        <taxon>Actinomycetota</taxon>
        <taxon>Actinomycetes</taxon>
        <taxon>Mycobacteriales</taxon>
        <taxon>Fodinicola</taxon>
    </lineage>
</organism>
<evidence type="ECO:0000256" key="3">
    <source>
        <dbReference type="ARBA" id="ARBA00022475"/>
    </source>
</evidence>
<sequence>MTSRSRWLSLIVLCAGMLMIILDQNIVNVALRSIQQDLGFTPAGLAWVVNAYGIPFGGLLLLSGRLGDLLGRKRIFLSGLALFTAASLLCGLAWTPGLLIAARLVQGIGGALTAAVVLGMIVTLFQEPRERAKAIGVFSFVGSAGASIGILAGGVLTQFANWHWIFFVNLPIGLLIGVAGVRLLDRESGLGLPAGADVAGGALVTGGLMLGGYAISEATADGWASVRVIVLGIVAVALLAGFVLRQARAAAPLLRLRILANPVVWASNLVQALWASALFGFQFLRAIYLQQVLHYGPVETGLAFLPTTIAIGTLSLGFSARLTTRFGAQRVLLAGLALVGVALALMAWGPEGGAYVTDVLPSMVLLGVGAGMTLPSTTTIAMSAATPADSGLVSGLLNTTLQVGGALGLAVLVSLAAARTSGIDPSAQPSAAALVSGYQLAFGIGAGLVLAAVVVTAVVLTRRPAPTATTGSVATAGAAR</sequence>
<dbReference type="Proteomes" id="UP001500618">
    <property type="component" value="Unassembled WGS sequence"/>
</dbReference>
<keyword evidence="2" id="KW-0813">Transport</keyword>
<dbReference type="RefSeq" id="WP_344312829.1">
    <property type="nucleotide sequence ID" value="NZ_BAAANY010000020.1"/>
</dbReference>
<feature type="transmembrane region" description="Helical" evidence="7">
    <location>
        <begin position="331"/>
        <end position="348"/>
    </location>
</feature>
<dbReference type="SUPFAM" id="SSF103473">
    <property type="entry name" value="MFS general substrate transporter"/>
    <property type="match status" value="1"/>
</dbReference>
<dbReference type="InterPro" id="IPR011701">
    <property type="entry name" value="MFS"/>
</dbReference>
<dbReference type="PANTHER" id="PTHR42718:SF46">
    <property type="entry name" value="BLR6921 PROTEIN"/>
    <property type="match status" value="1"/>
</dbReference>
<gene>
    <name evidence="9" type="ORF">GCM10009765_49190</name>
</gene>
<dbReference type="Gene3D" id="1.20.1250.20">
    <property type="entry name" value="MFS general substrate transporter like domains"/>
    <property type="match status" value="1"/>
</dbReference>
<evidence type="ECO:0000256" key="6">
    <source>
        <dbReference type="ARBA" id="ARBA00023136"/>
    </source>
</evidence>
<feature type="transmembrane region" description="Helical" evidence="7">
    <location>
        <begin position="438"/>
        <end position="460"/>
    </location>
</feature>